<sequence length="412" mass="42879">MQPAMRARQPDAQRQQGGAIVGAWRPARVQRGRPAAAQRPRAASNPGAITHVAATAPAPGLLSFDRDSVDSMGVALAPPNARPIVLLPGFGNCSDDYETPFGCAEEGLATQLRERGWHVEVMDLQRKHWFNVARSLLTLGVWRGALTTDPGYSWYIQRIADAVLRAQEATGADQVHLLGHSAGGWLGRAFIGGAHGSGVEAGAGDSHAPLRPHPAVSSLTTLGTPHRPARQRGERRGKAPDMTGGALGWVDALWPGAAFADAHGVDYVAVAGRSVRGCSRAVRGRGHSLSGYAHAAYMQVSGEGEVWGDCVVPTACATLDGATNLVLDGVRHSMAAIGSFDARGDRDHLWYGSREVLDAWLYHVAAFDAPPEARMRRRASGAGGAAAVAQPAIVLPAGAAAAAAAAAVEGGA</sequence>
<organism evidence="2 3">
    <name type="scientific">Raphidocelis subcapitata</name>
    <dbReference type="NCBI Taxonomy" id="307507"/>
    <lineage>
        <taxon>Eukaryota</taxon>
        <taxon>Viridiplantae</taxon>
        <taxon>Chlorophyta</taxon>
        <taxon>core chlorophytes</taxon>
        <taxon>Chlorophyceae</taxon>
        <taxon>CS clade</taxon>
        <taxon>Sphaeropleales</taxon>
        <taxon>Selenastraceae</taxon>
        <taxon>Raphidocelis</taxon>
    </lineage>
</organism>
<dbReference type="AlphaFoldDB" id="A0A2V0PG31"/>
<evidence type="ECO:0000313" key="3">
    <source>
        <dbReference type="Proteomes" id="UP000247498"/>
    </source>
</evidence>
<dbReference type="PANTHER" id="PTHR47909:SF2">
    <property type="entry name" value="GPI INOSITOL-DEACYLASE"/>
    <property type="match status" value="1"/>
</dbReference>
<dbReference type="EMBL" id="BDRX01000073">
    <property type="protein sequence ID" value="GBF96015.1"/>
    <property type="molecule type" value="Genomic_DNA"/>
</dbReference>
<keyword evidence="3" id="KW-1185">Reference proteome</keyword>
<evidence type="ECO:0000313" key="2">
    <source>
        <dbReference type="EMBL" id="GBF96015.1"/>
    </source>
</evidence>
<reference evidence="2 3" key="1">
    <citation type="journal article" date="2018" name="Sci. Rep.">
        <title>Raphidocelis subcapitata (=Pseudokirchneriella subcapitata) provides an insight into genome evolution and environmental adaptations in the Sphaeropleales.</title>
        <authorList>
            <person name="Suzuki S."/>
            <person name="Yamaguchi H."/>
            <person name="Nakajima N."/>
            <person name="Kawachi M."/>
        </authorList>
    </citation>
    <scope>NUCLEOTIDE SEQUENCE [LARGE SCALE GENOMIC DNA]</scope>
    <source>
        <strain evidence="2 3">NIES-35</strain>
    </source>
</reference>
<dbReference type="SUPFAM" id="SSF53474">
    <property type="entry name" value="alpha/beta-Hydrolases"/>
    <property type="match status" value="1"/>
</dbReference>
<feature type="region of interest" description="Disordered" evidence="1">
    <location>
        <begin position="1"/>
        <end position="20"/>
    </location>
</feature>
<dbReference type="InterPro" id="IPR029058">
    <property type="entry name" value="AB_hydrolase_fold"/>
</dbReference>
<comment type="caution">
    <text evidence="2">The sequence shown here is derived from an EMBL/GenBank/DDBJ whole genome shotgun (WGS) entry which is preliminary data.</text>
</comment>
<dbReference type="InParanoid" id="A0A2V0PG31"/>
<proteinExistence type="predicted"/>
<accession>A0A2V0PG31</accession>
<dbReference type="STRING" id="307507.A0A2V0PG31"/>
<feature type="region of interest" description="Disordered" evidence="1">
    <location>
        <begin position="201"/>
        <end position="241"/>
    </location>
</feature>
<gene>
    <name evidence="2" type="ORF">Rsub_08830</name>
</gene>
<evidence type="ECO:0000256" key="1">
    <source>
        <dbReference type="SAM" id="MobiDB-lite"/>
    </source>
</evidence>
<dbReference type="Gene3D" id="3.40.50.1820">
    <property type="entry name" value="alpha/beta hydrolase"/>
    <property type="match status" value="1"/>
</dbReference>
<protein>
    <submittedName>
        <fullName evidence="2">Uncharacterized protein</fullName>
    </submittedName>
</protein>
<dbReference type="PANTHER" id="PTHR47909">
    <property type="entry name" value="ALPHA/BETA-HYDROLASES SUPERFAMILY PROTEIN"/>
    <property type="match status" value="1"/>
</dbReference>
<dbReference type="Proteomes" id="UP000247498">
    <property type="component" value="Unassembled WGS sequence"/>
</dbReference>
<dbReference type="OrthoDB" id="348976at2759"/>
<name>A0A2V0PG31_9CHLO</name>